<keyword evidence="1" id="KW-0805">Transcription regulation</keyword>
<dbReference type="GO" id="GO:0043565">
    <property type="term" value="F:sequence-specific DNA binding"/>
    <property type="evidence" value="ECO:0007669"/>
    <property type="project" value="InterPro"/>
</dbReference>
<organism evidence="5 6">
    <name type="scientific">Mucilaginibacter polytrichastri</name>
    <dbReference type="NCBI Taxonomy" id="1302689"/>
    <lineage>
        <taxon>Bacteria</taxon>
        <taxon>Pseudomonadati</taxon>
        <taxon>Bacteroidota</taxon>
        <taxon>Sphingobacteriia</taxon>
        <taxon>Sphingobacteriales</taxon>
        <taxon>Sphingobacteriaceae</taxon>
        <taxon>Mucilaginibacter</taxon>
    </lineage>
</organism>
<keyword evidence="6" id="KW-1185">Reference proteome</keyword>
<accession>A0A1Q5ZS92</accession>
<feature type="domain" description="HTH araC/xylS-type" evidence="4">
    <location>
        <begin position="228"/>
        <end position="324"/>
    </location>
</feature>
<evidence type="ECO:0000256" key="2">
    <source>
        <dbReference type="ARBA" id="ARBA00023125"/>
    </source>
</evidence>
<evidence type="ECO:0000313" key="6">
    <source>
        <dbReference type="Proteomes" id="UP000186720"/>
    </source>
</evidence>
<keyword evidence="2" id="KW-0238">DNA-binding</keyword>
<dbReference type="PROSITE" id="PS00041">
    <property type="entry name" value="HTH_ARAC_FAMILY_1"/>
    <property type="match status" value="1"/>
</dbReference>
<evidence type="ECO:0000259" key="4">
    <source>
        <dbReference type="PROSITE" id="PS01124"/>
    </source>
</evidence>
<dbReference type="Pfam" id="PF12833">
    <property type="entry name" value="HTH_18"/>
    <property type="match status" value="1"/>
</dbReference>
<comment type="caution">
    <text evidence="5">The sequence shown here is derived from an EMBL/GenBank/DDBJ whole genome shotgun (WGS) entry which is preliminary data.</text>
</comment>
<dbReference type="PANTHER" id="PTHR47893:SF1">
    <property type="entry name" value="REGULATORY PROTEIN PCHR"/>
    <property type="match status" value="1"/>
</dbReference>
<proteinExistence type="predicted"/>
<dbReference type="EMBL" id="MPPL01000001">
    <property type="protein sequence ID" value="OKS84642.1"/>
    <property type="molecule type" value="Genomic_DNA"/>
</dbReference>
<dbReference type="InterPro" id="IPR053142">
    <property type="entry name" value="PchR_regulatory_protein"/>
</dbReference>
<dbReference type="SMART" id="SM00342">
    <property type="entry name" value="HTH_ARAC"/>
    <property type="match status" value="1"/>
</dbReference>
<dbReference type="OrthoDB" id="1156172at2"/>
<dbReference type="InterPro" id="IPR018060">
    <property type="entry name" value="HTH_AraC"/>
</dbReference>
<protein>
    <recommendedName>
        <fullName evidence="4">HTH araC/xylS-type domain-containing protein</fullName>
    </recommendedName>
</protein>
<dbReference type="PROSITE" id="PS01124">
    <property type="entry name" value="HTH_ARAC_FAMILY_2"/>
    <property type="match status" value="1"/>
</dbReference>
<dbReference type="InterPro" id="IPR009057">
    <property type="entry name" value="Homeodomain-like_sf"/>
</dbReference>
<dbReference type="SUPFAM" id="SSF46689">
    <property type="entry name" value="Homeodomain-like"/>
    <property type="match status" value="1"/>
</dbReference>
<dbReference type="AlphaFoldDB" id="A0A1Q5ZS92"/>
<name>A0A1Q5ZS92_9SPHI</name>
<dbReference type="Gene3D" id="1.10.10.60">
    <property type="entry name" value="Homeodomain-like"/>
    <property type="match status" value="1"/>
</dbReference>
<evidence type="ECO:0000256" key="1">
    <source>
        <dbReference type="ARBA" id="ARBA00023015"/>
    </source>
</evidence>
<evidence type="ECO:0000256" key="3">
    <source>
        <dbReference type="ARBA" id="ARBA00023163"/>
    </source>
</evidence>
<dbReference type="STRING" id="1302689.RG47T_0074"/>
<evidence type="ECO:0000313" key="5">
    <source>
        <dbReference type="EMBL" id="OKS84642.1"/>
    </source>
</evidence>
<gene>
    <name evidence="5" type="ORF">RG47T_0074</name>
</gene>
<keyword evidence="3" id="KW-0804">Transcription</keyword>
<sequence>MPVVFEFTLEKGFHFATALAAHFNVQAVNNRVYLPETLGNGYIQEIYLDNGLFLCMHHYVLKQEFILKRQANASTNMLTIKFDCRTIGKKANGISREPLFAPRKGSEVELGTGNFFTELSIPPGEEIDFLVIGTTRQALLGILKLDADGYSIEGMIKDNLSFLLHEGMTREMEKSLKQMSQITEHTKMAELLYQTKALELIYLLFNKLFSRTVNAALTINQADAERIYEIKDDLLADLSKVPQLPQLAVKAGMSLTKMKQLFHQIFGDSIYNYYQAARMEEAANLLHYHNVSETGYKVGFTNMSHFARLFEKYHQMKPKRFKDTLRVA</sequence>
<dbReference type="PANTHER" id="PTHR47893">
    <property type="entry name" value="REGULATORY PROTEIN PCHR"/>
    <property type="match status" value="1"/>
</dbReference>
<dbReference type="Proteomes" id="UP000186720">
    <property type="component" value="Unassembled WGS sequence"/>
</dbReference>
<dbReference type="GO" id="GO:0003700">
    <property type="term" value="F:DNA-binding transcription factor activity"/>
    <property type="evidence" value="ECO:0007669"/>
    <property type="project" value="InterPro"/>
</dbReference>
<dbReference type="InterPro" id="IPR018062">
    <property type="entry name" value="HTH_AraC-typ_CS"/>
</dbReference>
<dbReference type="RefSeq" id="WP_074487344.1">
    <property type="nucleotide sequence ID" value="NZ_FPAM01000008.1"/>
</dbReference>
<reference evidence="5 6" key="1">
    <citation type="submission" date="2016-11" db="EMBL/GenBank/DDBJ databases">
        <title>Whole Genome Sequencing of Mucilaginibacter polytrichastri RG4-7(T) isolated from the moss sample.</title>
        <authorList>
            <person name="Li Y."/>
        </authorList>
    </citation>
    <scope>NUCLEOTIDE SEQUENCE [LARGE SCALE GENOMIC DNA]</scope>
    <source>
        <strain evidence="5 6">RG4-7</strain>
    </source>
</reference>